<dbReference type="AlphaFoldDB" id="A0A820MJZ2"/>
<feature type="non-terminal residue" evidence="1">
    <location>
        <position position="1"/>
    </location>
</feature>
<comment type="caution">
    <text evidence="1">The sequence shown here is derived from an EMBL/GenBank/DDBJ whole genome shotgun (WGS) entry which is preliminary data.</text>
</comment>
<accession>A0A820MJZ2</accession>
<proteinExistence type="predicted"/>
<sequence length="203" mass="23847">LLNNYRTFNQTDLFISLTHLKQFTRLHSLTLDINESQLNFVLERINLNTLTSLSFNIGIYDNRWTDTTLSFLSSALSQTTFRRLELYIRPETKSRIAWPVNCTIRNLTINNGIYMDDLCKIFQNSPYLNTLIMNEFPKMMNKNLSLRFRQLTSLTFKDFCIVIDELESFLLLTPSLIHLKLIGGRGMLDGKKWEELIQRNLPQ</sequence>
<evidence type="ECO:0000313" key="1">
    <source>
        <dbReference type="EMBL" id="CAF4373806.1"/>
    </source>
</evidence>
<dbReference type="EMBL" id="CAJOAY010024331">
    <property type="protein sequence ID" value="CAF4373806.1"/>
    <property type="molecule type" value="Genomic_DNA"/>
</dbReference>
<gene>
    <name evidence="1" type="ORF">OKA104_LOCUS49981</name>
</gene>
<feature type="non-terminal residue" evidence="1">
    <location>
        <position position="203"/>
    </location>
</feature>
<reference evidence="1" key="1">
    <citation type="submission" date="2021-02" db="EMBL/GenBank/DDBJ databases">
        <authorList>
            <person name="Nowell W R."/>
        </authorList>
    </citation>
    <scope>NUCLEOTIDE SEQUENCE</scope>
</reference>
<evidence type="ECO:0000313" key="2">
    <source>
        <dbReference type="Proteomes" id="UP000663881"/>
    </source>
</evidence>
<organism evidence="1 2">
    <name type="scientific">Adineta steineri</name>
    <dbReference type="NCBI Taxonomy" id="433720"/>
    <lineage>
        <taxon>Eukaryota</taxon>
        <taxon>Metazoa</taxon>
        <taxon>Spiralia</taxon>
        <taxon>Gnathifera</taxon>
        <taxon>Rotifera</taxon>
        <taxon>Eurotatoria</taxon>
        <taxon>Bdelloidea</taxon>
        <taxon>Adinetida</taxon>
        <taxon>Adinetidae</taxon>
        <taxon>Adineta</taxon>
    </lineage>
</organism>
<protein>
    <submittedName>
        <fullName evidence="1">Uncharacterized protein</fullName>
    </submittedName>
</protein>
<dbReference type="Proteomes" id="UP000663881">
    <property type="component" value="Unassembled WGS sequence"/>
</dbReference>
<name>A0A820MJZ2_9BILA</name>